<protein>
    <submittedName>
        <fullName evidence="2">Uncharacterized protein</fullName>
    </submittedName>
</protein>
<dbReference type="AlphaFoldDB" id="A0A8H3LIB3"/>
<organism evidence="2 3">
    <name type="scientific">Rhizophagus clarus</name>
    <dbReference type="NCBI Taxonomy" id="94130"/>
    <lineage>
        <taxon>Eukaryota</taxon>
        <taxon>Fungi</taxon>
        <taxon>Fungi incertae sedis</taxon>
        <taxon>Mucoromycota</taxon>
        <taxon>Glomeromycotina</taxon>
        <taxon>Glomeromycetes</taxon>
        <taxon>Glomerales</taxon>
        <taxon>Glomeraceae</taxon>
        <taxon>Rhizophagus</taxon>
    </lineage>
</organism>
<sequence>MQSIDSLRKLNAKLLIEIAKLKKKNAKIPKLKEKFLKFAEIKAENIRLKQIIEENTRHNTENAKLKSRIRELKARLALLEQSLVVKGMDVTKILEITSILILEQDEQNLSQFYETSSESIKFASCVLLKKYNKRIDNLVINRVKKKTATSIVYQEIKQLLPKITGLEKIKQVFYNADAILSLNYQQI</sequence>
<evidence type="ECO:0000313" key="3">
    <source>
        <dbReference type="Proteomes" id="UP000615446"/>
    </source>
</evidence>
<evidence type="ECO:0000313" key="2">
    <source>
        <dbReference type="EMBL" id="GES85993.1"/>
    </source>
</evidence>
<dbReference type="EMBL" id="BLAL01000160">
    <property type="protein sequence ID" value="GES85993.1"/>
    <property type="molecule type" value="Genomic_DNA"/>
</dbReference>
<comment type="caution">
    <text evidence="2">The sequence shown here is derived from an EMBL/GenBank/DDBJ whole genome shotgun (WGS) entry which is preliminary data.</text>
</comment>
<feature type="coiled-coil region" evidence="1">
    <location>
        <begin position="48"/>
        <end position="82"/>
    </location>
</feature>
<accession>A0A8H3LIB3</accession>
<dbReference type="Proteomes" id="UP000615446">
    <property type="component" value="Unassembled WGS sequence"/>
</dbReference>
<evidence type="ECO:0000256" key="1">
    <source>
        <dbReference type="SAM" id="Coils"/>
    </source>
</evidence>
<reference evidence="2" key="1">
    <citation type="submission" date="2019-10" db="EMBL/GenBank/DDBJ databases">
        <title>Conservation and host-specific expression of non-tandemly repeated heterogenous ribosome RNA gene in arbuscular mycorrhizal fungi.</title>
        <authorList>
            <person name="Maeda T."/>
            <person name="Kobayashi Y."/>
            <person name="Nakagawa T."/>
            <person name="Ezawa T."/>
            <person name="Yamaguchi K."/>
            <person name="Bino T."/>
            <person name="Nishimoto Y."/>
            <person name="Shigenobu S."/>
            <person name="Kawaguchi M."/>
        </authorList>
    </citation>
    <scope>NUCLEOTIDE SEQUENCE</scope>
    <source>
        <strain evidence="2">HR1</strain>
    </source>
</reference>
<name>A0A8H3LIB3_9GLOM</name>
<gene>
    <name evidence="2" type="ORF">RCL2_001307000</name>
</gene>
<keyword evidence="1" id="KW-0175">Coiled coil</keyword>
<dbReference type="OrthoDB" id="2446157at2759"/>
<proteinExistence type="predicted"/>